<dbReference type="AlphaFoldDB" id="A0A1F7JBS7"/>
<protein>
    <submittedName>
        <fullName evidence="1">Uncharacterized protein</fullName>
    </submittedName>
</protein>
<gene>
    <name evidence="1" type="ORF">A3H78_02270</name>
</gene>
<name>A0A1F7JBS7_9BACT</name>
<evidence type="ECO:0000313" key="1">
    <source>
        <dbReference type="EMBL" id="OGK53015.1"/>
    </source>
</evidence>
<comment type="caution">
    <text evidence="1">The sequence shown here is derived from an EMBL/GenBank/DDBJ whole genome shotgun (WGS) entry which is preliminary data.</text>
</comment>
<dbReference type="Proteomes" id="UP000177418">
    <property type="component" value="Unassembled WGS sequence"/>
</dbReference>
<accession>A0A1F7JBS7</accession>
<sequence length="84" mass="9725">MNNKFVLESLASDLKRVALGFHRGSNTMVQRFLDEALNRKEEVKVDQVAPYIKSLLKKLNKKTNSDEALMYSTLIQNYTQSKKF</sequence>
<evidence type="ECO:0000313" key="2">
    <source>
        <dbReference type="Proteomes" id="UP000177418"/>
    </source>
</evidence>
<reference evidence="1 2" key="1">
    <citation type="journal article" date="2016" name="Nat. Commun.">
        <title>Thousands of microbial genomes shed light on interconnected biogeochemical processes in an aquifer system.</title>
        <authorList>
            <person name="Anantharaman K."/>
            <person name="Brown C.T."/>
            <person name="Hug L.A."/>
            <person name="Sharon I."/>
            <person name="Castelle C.J."/>
            <person name="Probst A.J."/>
            <person name="Thomas B.C."/>
            <person name="Singh A."/>
            <person name="Wilkins M.J."/>
            <person name="Karaoz U."/>
            <person name="Brodie E.L."/>
            <person name="Williams K.H."/>
            <person name="Hubbard S.S."/>
            <person name="Banfield J.F."/>
        </authorList>
    </citation>
    <scope>NUCLEOTIDE SEQUENCE [LARGE SCALE GENOMIC DNA]</scope>
</reference>
<proteinExistence type="predicted"/>
<organism evidence="1 2">
    <name type="scientific">Candidatus Roizmanbacteria bacterium RIFCSPLOWO2_02_FULL_36_11</name>
    <dbReference type="NCBI Taxonomy" id="1802071"/>
    <lineage>
        <taxon>Bacteria</taxon>
        <taxon>Candidatus Roizmaniibacteriota</taxon>
    </lineage>
</organism>
<dbReference type="EMBL" id="MGAV01000026">
    <property type="protein sequence ID" value="OGK53015.1"/>
    <property type="molecule type" value="Genomic_DNA"/>
</dbReference>